<evidence type="ECO:0000256" key="1">
    <source>
        <dbReference type="ARBA" id="ARBA00022729"/>
    </source>
</evidence>
<feature type="domain" description="Organic solvent tolerance-like N-terminal" evidence="4">
    <location>
        <begin position="38"/>
        <end position="166"/>
    </location>
</feature>
<proteinExistence type="predicted"/>
<dbReference type="STRING" id="1325564.NSJP_2368"/>
<evidence type="ECO:0000256" key="2">
    <source>
        <dbReference type="SAM" id="MobiDB-lite"/>
    </source>
</evidence>
<organism evidence="5 6">
    <name type="scientific">Nitrospira japonica</name>
    <dbReference type="NCBI Taxonomy" id="1325564"/>
    <lineage>
        <taxon>Bacteria</taxon>
        <taxon>Pseudomonadati</taxon>
        <taxon>Nitrospirota</taxon>
        <taxon>Nitrospiria</taxon>
        <taxon>Nitrospirales</taxon>
        <taxon>Nitrospiraceae</taxon>
        <taxon>Nitrospira</taxon>
    </lineage>
</organism>
<dbReference type="Gene3D" id="2.60.450.10">
    <property type="entry name" value="Lipopolysaccharide (LPS) transport protein A like domain"/>
    <property type="match status" value="1"/>
</dbReference>
<keyword evidence="6" id="KW-1185">Reference proteome</keyword>
<dbReference type="InterPro" id="IPR052037">
    <property type="entry name" value="LPS_export_LptA"/>
</dbReference>
<dbReference type="AlphaFoldDB" id="A0A1W1I6C2"/>
<dbReference type="KEGG" id="nja:NSJP_2368"/>
<dbReference type="EMBL" id="LT828648">
    <property type="protein sequence ID" value="SLM48540.1"/>
    <property type="molecule type" value="Genomic_DNA"/>
</dbReference>
<keyword evidence="1 3" id="KW-0732">Signal</keyword>
<dbReference type="GO" id="GO:0017089">
    <property type="term" value="F:glycolipid transfer activity"/>
    <property type="evidence" value="ECO:0007669"/>
    <property type="project" value="TreeGrafter"/>
</dbReference>
<evidence type="ECO:0000259" key="4">
    <source>
        <dbReference type="Pfam" id="PF03968"/>
    </source>
</evidence>
<feature type="compositionally biased region" description="Basic and acidic residues" evidence="2">
    <location>
        <begin position="85"/>
        <end position="100"/>
    </location>
</feature>
<feature type="signal peptide" evidence="3">
    <location>
        <begin position="1"/>
        <end position="24"/>
    </location>
</feature>
<dbReference type="Proteomes" id="UP000192042">
    <property type="component" value="Chromosome I"/>
</dbReference>
<evidence type="ECO:0000313" key="5">
    <source>
        <dbReference type="EMBL" id="SLM48540.1"/>
    </source>
</evidence>
<dbReference type="Pfam" id="PF03968">
    <property type="entry name" value="LptD_N"/>
    <property type="match status" value="1"/>
</dbReference>
<dbReference type="PANTHER" id="PTHR36504">
    <property type="entry name" value="LIPOPOLYSACCHARIDE EXPORT SYSTEM PROTEIN LPTA"/>
    <property type="match status" value="1"/>
</dbReference>
<feature type="chain" id="PRO_5013048714" description="Organic solvent tolerance-like N-terminal domain-containing protein" evidence="3">
    <location>
        <begin position="25"/>
        <end position="186"/>
    </location>
</feature>
<name>A0A1W1I6C2_9BACT</name>
<dbReference type="InterPro" id="IPR005653">
    <property type="entry name" value="OstA-like_N"/>
</dbReference>
<protein>
    <recommendedName>
        <fullName evidence="4">Organic solvent tolerance-like N-terminal domain-containing protein</fullName>
    </recommendedName>
</protein>
<evidence type="ECO:0000256" key="3">
    <source>
        <dbReference type="SAM" id="SignalP"/>
    </source>
</evidence>
<evidence type="ECO:0000313" key="6">
    <source>
        <dbReference type="Proteomes" id="UP000192042"/>
    </source>
</evidence>
<dbReference type="GO" id="GO:0009279">
    <property type="term" value="C:cell outer membrane"/>
    <property type="evidence" value="ECO:0007669"/>
    <property type="project" value="TreeGrafter"/>
</dbReference>
<dbReference type="PANTHER" id="PTHR36504:SF1">
    <property type="entry name" value="LIPOPOLYSACCHARIDE EXPORT SYSTEM PROTEIN LPTA"/>
    <property type="match status" value="1"/>
</dbReference>
<sequence>MLKCLLFLSVALAGVVVAAHPSLAAPVTAGADQTVSTTITSKKMTVKNQDSQAIFEGTVVLTRGTLVVYSDRMIVSFGSAQSNGTEDRKGRETASPRKGPDTVSNRAVNRIEAIGRVKIERDSGNATCEKAVYYREEDKIVLTGSPVAWEKGTRVSGKQITMFLAEDRSVVEGGSHVRIEPEGEAK</sequence>
<dbReference type="GO" id="GO:0030288">
    <property type="term" value="C:outer membrane-bounded periplasmic space"/>
    <property type="evidence" value="ECO:0007669"/>
    <property type="project" value="TreeGrafter"/>
</dbReference>
<gene>
    <name evidence="5" type="ORF">NSJP_2368</name>
</gene>
<dbReference type="OrthoDB" id="9782597at2"/>
<accession>A0A1W1I6C2</accession>
<reference evidence="5 6" key="1">
    <citation type="submission" date="2017-03" db="EMBL/GenBank/DDBJ databases">
        <authorList>
            <person name="Afonso C.L."/>
            <person name="Miller P.J."/>
            <person name="Scott M.A."/>
            <person name="Spackman E."/>
            <person name="Goraichik I."/>
            <person name="Dimitrov K.M."/>
            <person name="Suarez D.L."/>
            <person name="Swayne D.E."/>
        </authorList>
    </citation>
    <scope>NUCLEOTIDE SEQUENCE [LARGE SCALE GENOMIC DNA]</scope>
    <source>
        <strain evidence="5">Genome sequencing of Nitrospira japonica strain NJ11</strain>
    </source>
</reference>
<dbReference type="GO" id="GO:0015920">
    <property type="term" value="P:lipopolysaccharide transport"/>
    <property type="evidence" value="ECO:0007669"/>
    <property type="project" value="TreeGrafter"/>
</dbReference>
<feature type="region of interest" description="Disordered" evidence="2">
    <location>
        <begin position="80"/>
        <end position="103"/>
    </location>
</feature>
<dbReference type="RefSeq" id="WP_080886909.1">
    <property type="nucleotide sequence ID" value="NZ_LT828648.1"/>
</dbReference>